<sequence length="1025" mass="112828">MEKKTNHLTSKILAFLLMACSTIGELAAQTIRMQGKVVDEKNAPLAGVSVRDTVNRTGVTTDLDGHFSIMTNSGSTLTFSLIGYLSQNHKVNGRQHLTITLKEDISALDEVVVIGYGTMKKSSVTAAVSKLENKNLDQIPLARPEAALQGRLAGVNVSQTRSAPGSAPLIRIRGGSGSIDAGNSPLVVVDGFPGGSFANVNMNDVESIEVLKDASSAAIYGSRGAGGVIIITTKRGKTGKPVLNINASGGVSTAMGHDDWLDKDEYYAYAVRYQNREFNYVGGDTSIPVWGDNRRPPQYQVSDALRNNANTNWQDALLSPAPFQNYDLSVSGGTENVKYYASAIIKDVQGTLKNTWFKSYGARANVDVKVNDRVNMGLMLNPNYTRNRLSPHAMIDLVKYPPFVPVQNPDGSYPKARDYWGLVVSGQTNPMAFMEGSFYFDDAMTTIGEVYASIDLAKGLKIKSSIGTTISYSSSDRFRSTWGSTNGISIGTASDSRTINLLNENVLSYNKDFNNHHFDAILGASYQRATSRSSAMGAVPGSFNNDIIHTLNNAIIDPAQTRTSKTEWGLVSYFSRVHYAYKDKYLLSASMRTDASSRFGPNNKWGWFPSASLAWRVSQEEFMKSLSAISDLKLRASYGSTGNFNIGNFDYLGQIGNTYYSPNNELSNAQVQTTLGNPSLSWEKTQEYDFGIDLGLWANRLNLTVDYYQKTTSNLLYNVSIPAITGFTSWLTNIGKIRNQGIELELTSRNFQGGSFSWSTSFNLAHNKNKVIDLGGLSERLYTDRFGMSWLLRLGEPMFSYYGYQAIGVLQNQEEVANTPVLSGSKPGNPKYQDVNGDGRINPEDRVILGSYMPKTILGLVNDFSWKNFDLSIAIQASLGAKIYNFENQYYQGNVLGAMRRSLVEGQWWSEQEPGDGKMPAAALSQLEFQANSSIYIENASFLAVRNVNFGYTFPEHLANKLKMKKFRLYTSINNLFMITDKNFHGYNPEGYTAGEIDGINSTPGYNSGSEPVNRIFTLGLNVNF</sequence>
<evidence type="ECO:0000256" key="9">
    <source>
        <dbReference type="RuleBase" id="RU003357"/>
    </source>
</evidence>
<dbReference type="PROSITE" id="PS52016">
    <property type="entry name" value="TONB_DEPENDENT_REC_3"/>
    <property type="match status" value="1"/>
</dbReference>
<dbReference type="InterPro" id="IPR000531">
    <property type="entry name" value="Beta-barrel_TonB"/>
</dbReference>
<evidence type="ECO:0000256" key="1">
    <source>
        <dbReference type="ARBA" id="ARBA00004571"/>
    </source>
</evidence>
<dbReference type="InterPro" id="IPR039426">
    <property type="entry name" value="TonB-dep_rcpt-like"/>
</dbReference>
<organism evidence="13 14">
    <name type="scientific">Olivibacter jilunii</name>
    <dbReference type="NCBI Taxonomy" id="985016"/>
    <lineage>
        <taxon>Bacteria</taxon>
        <taxon>Pseudomonadati</taxon>
        <taxon>Bacteroidota</taxon>
        <taxon>Sphingobacteriia</taxon>
        <taxon>Sphingobacteriales</taxon>
        <taxon>Sphingobacteriaceae</taxon>
        <taxon>Olivibacter</taxon>
    </lineage>
</organism>
<dbReference type="Pfam" id="PF00593">
    <property type="entry name" value="TonB_dep_Rec_b-barrel"/>
    <property type="match status" value="1"/>
</dbReference>
<feature type="signal peptide" evidence="10">
    <location>
        <begin position="1"/>
        <end position="27"/>
    </location>
</feature>
<dbReference type="InterPro" id="IPR037066">
    <property type="entry name" value="Plug_dom_sf"/>
</dbReference>
<keyword evidence="5 9" id="KW-0798">TonB box</keyword>
<keyword evidence="4 8" id="KW-0812">Transmembrane</keyword>
<evidence type="ECO:0000256" key="8">
    <source>
        <dbReference type="PROSITE-ProRule" id="PRU01360"/>
    </source>
</evidence>
<comment type="subcellular location">
    <subcellularLocation>
        <location evidence="1 8">Cell outer membrane</location>
        <topology evidence="1 8">Multi-pass membrane protein</topology>
    </subcellularLocation>
</comment>
<keyword evidence="10" id="KW-0732">Signal</keyword>
<dbReference type="NCBIfam" id="TIGR04057">
    <property type="entry name" value="SusC_RagA_signa"/>
    <property type="match status" value="1"/>
</dbReference>
<evidence type="ECO:0000256" key="3">
    <source>
        <dbReference type="ARBA" id="ARBA00022452"/>
    </source>
</evidence>
<dbReference type="InterPro" id="IPR023996">
    <property type="entry name" value="TonB-dep_OMP_SusC/RagA"/>
</dbReference>
<protein>
    <submittedName>
        <fullName evidence="13">SusC/RagA family TonB-linked outer membrane protein</fullName>
    </submittedName>
</protein>
<dbReference type="Pfam" id="PF13715">
    <property type="entry name" value="CarbopepD_reg_2"/>
    <property type="match status" value="1"/>
</dbReference>
<keyword evidence="2 8" id="KW-0813">Transport</keyword>
<dbReference type="NCBIfam" id="TIGR04056">
    <property type="entry name" value="OMP_RagA_SusC"/>
    <property type="match status" value="1"/>
</dbReference>
<keyword evidence="6 8" id="KW-0472">Membrane</keyword>
<keyword evidence="3 8" id="KW-1134">Transmembrane beta strand</keyword>
<dbReference type="InterPro" id="IPR023997">
    <property type="entry name" value="TonB-dep_OMP_SusC/RagA_CS"/>
</dbReference>
<dbReference type="Proteomes" id="UP001597560">
    <property type="component" value="Unassembled WGS sequence"/>
</dbReference>
<dbReference type="InterPro" id="IPR012910">
    <property type="entry name" value="Plug_dom"/>
</dbReference>
<dbReference type="InterPro" id="IPR008969">
    <property type="entry name" value="CarboxyPept-like_regulatory"/>
</dbReference>
<gene>
    <name evidence="13" type="ORF">ACFS6J_06665</name>
</gene>
<dbReference type="EMBL" id="JBHUPA010000002">
    <property type="protein sequence ID" value="MFD2961458.1"/>
    <property type="molecule type" value="Genomic_DNA"/>
</dbReference>
<dbReference type="Gene3D" id="2.60.40.1120">
    <property type="entry name" value="Carboxypeptidase-like, regulatory domain"/>
    <property type="match status" value="1"/>
</dbReference>
<evidence type="ECO:0000256" key="2">
    <source>
        <dbReference type="ARBA" id="ARBA00022448"/>
    </source>
</evidence>
<dbReference type="InterPro" id="IPR036942">
    <property type="entry name" value="Beta-barrel_TonB_sf"/>
</dbReference>
<keyword evidence="7 8" id="KW-0998">Cell outer membrane</keyword>
<feature type="domain" description="TonB-dependent receptor plug" evidence="12">
    <location>
        <begin position="121"/>
        <end position="228"/>
    </location>
</feature>
<name>A0ABW6AZ42_9SPHI</name>
<evidence type="ECO:0000256" key="10">
    <source>
        <dbReference type="SAM" id="SignalP"/>
    </source>
</evidence>
<dbReference type="SUPFAM" id="SSF49464">
    <property type="entry name" value="Carboxypeptidase regulatory domain-like"/>
    <property type="match status" value="1"/>
</dbReference>
<comment type="caution">
    <text evidence="13">The sequence shown here is derived from an EMBL/GenBank/DDBJ whole genome shotgun (WGS) entry which is preliminary data.</text>
</comment>
<evidence type="ECO:0000256" key="4">
    <source>
        <dbReference type="ARBA" id="ARBA00022692"/>
    </source>
</evidence>
<evidence type="ECO:0000259" key="11">
    <source>
        <dbReference type="Pfam" id="PF00593"/>
    </source>
</evidence>
<dbReference type="Pfam" id="PF07715">
    <property type="entry name" value="Plug"/>
    <property type="match status" value="1"/>
</dbReference>
<dbReference type="RefSeq" id="WP_377609640.1">
    <property type="nucleotide sequence ID" value="NZ_JBHUPA010000002.1"/>
</dbReference>
<comment type="similarity">
    <text evidence="8 9">Belongs to the TonB-dependent receptor family.</text>
</comment>
<proteinExistence type="inferred from homology"/>
<accession>A0ABW6AZ42</accession>
<feature type="domain" description="TonB-dependent receptor-like beta-barrel" evidence="11">
    <location>
        <begin position="451"/>
        <end position="792"/>
    </location>
</feature>
<evidence type="ECO:0000256" key="7">
    <source>
        <dbReference type="ARBA" id="ARBA00023237"/>
    </source>
</evidence>
<evidence type="ECO:0000256" key="5">
    <source>
        <dbReference type="ARBA" id="ARBA00023077"/>
    </source>
</evidence>
<keyword evidence="14" id="KW-1185">Reference proteome</keyword>
<reference evidence="14" key="1">
    <citation type="journal article" date="2019" name="Int. J. Syst. Evol. Microbiol.">
        <title>The Global Catalogue of Microorganisms (GCM) 10K type strain sequencing project: providing services to taxonomists for standard genome sequencing and annotation.</title>
        <authorList>
            <consortium name="The Broad Institute Genomics Platform"/>
            <consortium name="The Broad Institute Genome Sequencing Center for Infectious Disease"/>
            <person name="Wu L."/>
            <person name="Ma J."/>
        </authorList>
    </citation>
    <scope>NUCLEOTIDE SEQUENCE [LARGE SCALE GENOMIC DNA]</scope>
    <source>
        <strain evidence="14">KCTC 23098</strain>
    </source>
</reference>
<evidence type="ECO:0000256" key="6">
    <source>
        <dbReference type="ARBA" id="ARBA00023136"/>
    </source>
</evidence>
<dbReference type="Gene3D" id="2.40.170.20">
    <property type="entry name" value="TonB-dependent receptor, beta-barrel domain"/>
    <property type="match status" value="1"/>
</dbReference>
<dbReference type="Gene3D" id="2.170.130.10">
    <property type="entry name" value="TonB-dependent receptor, plug domain"/>
    <property type="match status" value="1"/>
</dbReference>
<evidence type="ECO:0000259" key="12">
    <source>
        <dbReference type="Pfam" id="PF07715"/>
    </source>
</evidence>
<evidence type="ECO:0000313" key="13">
    <source>
        <dbReference type="EMBL" id="MFD2961458.1"/>
    </source>
</evidence>
<evidence type="ECO:0000313" key="14">
    <source>
        <dbReference type="Proteomes" id="UP001597560"/>
    </source>
</evidence>
<feature type="chain" id="PRO_5046991769" evidence="10">
    <location>
        <begin position="28"/>
        <end position="1025"/>
    </location>
</feature>
<dbReference type="SUPFAM" id="SSF56935">
    <property type="entry name" value="Porins"/>
    <property type="match status" value="1"/>
</dbReference>